<dbReference type="NCBIfam" id="TIGR01400">
    <property type="entry name" value="fliR"/>
    <property type="match status" value="1"/>
</dbReference>
<dbReference type="InterPro" id="IPR002010">
    <property type="entry name" value="T3SS_IM_R"/>
</dbReference>
<evidence type="ECO:0000256" key="4">
    <source>
        <dbReference type="ARBA" id="ARBA00022475"/>
    </source>
</evidence>
<keyword evidence="12" id="KW-1185">Reference proteome</keyword>
<feature type="transmembrane region" description="Helical" evidence="10">
    <location>
        <begin position="212"/>
        <end position="233"/>
    </location>
</feature>
<feature type="transmembrane region" description="Helical" evidence="10">
    <location>
        <begin position="185"/>
        <end position="205"/>
    </location>
</feature>
<dbReference type="GO" id="GO:0006605">
    <property type="term" value="P:protein targeting"/>
    <property type="evidence" value="ECO:0007669"/>
    <property type="project" value="UniProtKB-UniRule"/>
</dbReference>
<organism evidence="11 12">
    <name type="scientific">Lamprobacter modestohalophilus</name>
    <dbReference type="NCBI Taxonomy" id="1064514"/>
    <lineage>
        <taxon>Bacteria</taxon>
        <taxon>Pseudomonadati</taxon>
        <taxon>Pseudomonadota</taxon>
        <taxon>Gammaproteobacteria</taxon>
        <taxon>Chromatiales</taxon>
        <taxon>Chromatiaceae</taxon>
        <taxon>Lamprobacter</taxon>
    </lineage>
</organism>
<evidence type="ECO:0000256" key="1">
    <source>
        <dbReference type="ARBA" id="ARBA00002578"/>
    </source>
</evidence>
<dbReference type="PANTHER" id="PTHR30065:SF8">
    <property type="entry name" value="FLAGELLAR BIOSYNTHETIC PROTEIN FLIR"/>
    <property type="match status" value="1"/>
</dbReference>
<feature type="transmembrane region" description="Helical" evidence="10">
    <location>
        <begin position="95"/>
        <end position="115"/>
    </location>
</feature>
<reference evidence="11 12" key="1">
    <citation type="journal article" date="2020" name="Microorganisms">
        <title>Osmotic Adaptation and Compatible Solute Biosynthesis of Phototrophic Bacteria as Revealed from Genome Analyses.</title>
        <authorList>
            <person name="Imhoff J.F."/>
            <person name="Rahn T."/>
            <person name="Kunzel S."/>
            <person name="Keller A."/>
            <person name="Neulinger S.C."/>
        </authorList>
    </citation>
    <scope>NUCLEOTIDE SEQUENCE [LARGE SCALE GENOMIC DNA]</scope>
    <source>
        <strain evidence="11 12">DSM 25653</strain>
    </source>
</reference>
<accession>A0A9X0W7N9</accession>
<keyword evidence="11" id="KW-0282">Flagellum</keyword>
<keyword evidence="11" id="KW-0966">Cell projection</keyword>
<dbReference type="GO" id="GO:0044780">
    <property type="term" value="P:bacterial-type flagellum assembly"/>
    <property type="evidence" value="ECO:0007669"/>
    <property type="project" value="UniProtKB-UniRule"/>
</dbReference>
<keyword evidence="4 10" id="KW-1003">Cell membrane</keyword>
<feature type="transmembrane region" description="Helical" evidence="10">
    <location>
        <begin position="12"/>
        <end position="32"/>
    </location>
</feature>
<evidence type="ECO:0000256" key="8">
    <source>
        <dbReference type="ARBA" id="ARBA00023143"/>
    </source>
</evidence>
<feature type="transmembrane region" description="Helical" evidence="10">
    <location>
        <begin position="121"/>
        <end position="141"/>
    </location>
</feature>
<comment type="caution">
    <text evidence="11">The sequence shown here is derived from an EMBL/GenBank/DDBJ whole genome shotgun (WGS) entry which is preliminary data.</text>
</comment>
<dbReference type="GO" id="GO:0009425">
    <property type="term" value="C:bacterial-type flagellum basal body"/>
    <property type="evidence" value="ECO:0007669"/>
    <property type="project" value="UniProtKB-SubCell"/>
</dbReference>
<dbReference type="PRINTS" id="PR00953">
    <property type="entry name" value="TYPE3IMRPROT"/>
</dbReference>
<comment type="subcellular location">
    <subcellularLocation>
        <location evidence="10">Cell membrane</location>
        <topology evidence="10">Multi-pass membrane protein</topology>
    </subcellularLocation>
    <subcellularLocation>
        <location evidence="10">Bacterial flagellum basal body</location>
    </subcellularLocation>
</comment>
<evidence type="ECO:0000256" key="10">
    <source>
        <dbReference type="RuleBase" id="RU362071"/>
    </source>
</evidence>
<gene>
    <name evidence="11" type="primary">fliR</name>
    <name evidence="11" type="ORF">CKO42_07920</name>
</gene>
<evidence type="ECO:0000256" key="5">
    <source>
        <dbReference type="ARBA" id="ARBA00022692"/>
    </source>
</evidence>
<feature type="transmembrane region" description="Helical" evidence="10">
    <location>
        <begin position="44"/>
        <end position="61"/>
    </location>
</feature>
<dbReference type="Proteomes" id="UP001138768">
    <property type="component" value="Unassembled WGS sequence"/>
</dbReference>
<comment type="function">
    <text evidence="1 10">Role in flagellar biosynthesis.</text>
</comment>
<sequence length="262" mass="28061">MIEVTFDQLQTWLAMFLWPFTRITAFFAASPLWGHSSVPNEAKVGLAALIAIVISPALPPLPPVPIMSWGGLGIIVEQIIIGVSIGMVMQFTFSIVQAAGAFIGLKMGLAFANFFDPGSGTNIAVLSRILFTIALIMFLALNGHLIVLEILATSFQTLPIGLGGFNPDAFELLARYSGVVFTSGMLLALPVVAPLVIVSIGLGILNRASPQLTVFSIGFPTSLIFGLVLLMVMMGHYGGFLERIFTHALSMQQRLLDMLAPL</sequence>
<evidence type="ECO:0000256" key="2">
    <source>
        <dbReference type="ARBA" id="ARBA00009772"/>
    </source>
</evidence>
<dbReference type="EMBL" id="NRRY01000009">
    <property type="protein sequence ID" value="MBK1618366.1"/>
    <property type="molecule type" value="Genomic_DNA"/>
</dbReference>
<dbReference type="AlphaFoldDB" id="A0A9X0W7N9"/>
<keyword evidence="7 10" id="KW-0472">Membrane</keyword>
<evidence type="ECO:0000256" key="3">
    <source>
        <dbReference type="ARBA" id="ARBA00021717"/>
    </source>
</evidence>
<keyword evidence="11" id="KW-0969">Cilium</keyword>
<dbReference type="GO" id="GO:0005886">
    <property type="term" value="C:plasma membrane"/>
    <property type="evidence" value="ECO:0007669"/>
    <property type="project" value="UniProtKB-SubCell"/>
</dbReference>
<keyword evidence="8 10" id="KW-0975">Bacterial flagellum</keyword>
<dbReference type="Pfam" id="PF01311">
    <property type="entry name" value="Bac_export_1"/>
    <property type="match status" value="1"/>
</dbReference>
<keyword evidence="5 10" id="KW-0812">Transmembrane</keyword>
<feature type="transmembrane region" description="Helical" evidence="10">
    <location>
        <begin position="67"/>
        <end position="88"/>
    </location>
</feature>
<keyword evidence="6 10" id="KW-1133">Transmembrane helix</keyword>
<proteinExistence type="inferred from homology"/>
<evidence type="ECO:0000256" key="7">
    <source>
        <dbReference type="ARBA" id="ARBA00023136"/>
    </source>
</evidence>
<dbReference type="PANTHER" id="PTHR30065">
    <property type="entry name" value="FLAGELLAR BIOSYNTHETIC PROTEIN FLIR"/>
    <property type="match status" value="1"/>
</dbReference>
<evidence type="ECO:0000256" key="9">
    <source>
        <dbReference type="NCBIfam" id="TIGR01400"/>
    </source>
</evidence>
<dbReference type="InterPro" id="IPR006303">
    <property type="entry name" value="FliR"/>
</dbReference>
<protein>
    <recommendedName>
        <fullName evidence="3 9">Flagellar biosynthetic protein FliR</fullName>
    </recommendedName>
</protein>
<evidence type="ECO:0000313" key="12">
    <source>
        <dbReference type="Proteomes" id="UP001138768"/>
    </source>
</evidence>
<evidence type="ECO:0000313" key="11">
    <source>
        <dbReference type="EMBL" id="MBK1618366.1"/>
    </source>
</evidence>
<comment type="similarity">
    <text evidence="2 10">Belongs to the FliR/MopE/SpaR family.</text>
</comment>
<name>A0A9X0W7N9_9GAMM</name>
<evidence type="ECO:0000256" key="6">
    <source>
        <dbReference type="ARBA" id="ARBA00022989"/>
    </source>
</evidence>